<accession>A0A017HHU8</accession>
<evidence type="ECO:0000259" key="6">
    <source>
        <dbReference type="SMART" id="SM00479"/>
    </source>
</evidence>
<dbReference type="NCBIfam" id="TIGR00573">
    <property type="entry name" value="dnaq"/>
    <property type="match status" value="1"/>
</dbReference>
<dbReference type="EMBL" id="AOSK01000124">
    <property type="protein sequence ID" value="EYD74032.1"/>
    <property type="molecule type" value="Genomic_DNA"/>
</dbReference>
<keyword evidence="7" id="KW-0808">Transferase</keyword>
<dbReference type="InterPro" id="IPR013520">
    <property type="entry name" value="Ribonucl_H"/>
</dbReference>
<comment type="function">
    <text evidence="2">DNA polymerase III is a complex, multichain enzyme responsible for most of the replicative synthesis in bacteria. The epsilon subunit contain the editing function and is a proofreading 3'-5' exonuclease.</text>
</comment>
<gene>
    <name evidence="7" type="ORF">Rumeso_04403</name>
</gene>
<evidence type="ECO:0000313" key="8">
    <source>
        <dbReference type="Proteomes" id="UP000019666"/>
    </source>
</evidence>
<dbReference type="GO" id="GO:0005829">
    <property type="term" value="C:cytosol"/>
    <property type="evidence" value="ECO:0007669"/>
    <property type="project" value="TreeGrafter"/>
</dbReference>
<feature type="region of interest" description="Disordered" evidence="5">
    <location>
        <begin position="181"/>
        <end position="202"/>
    </location>
</feature>
<keyword evidence="8" id="KW-1185">Reference proteome</keyword>
<reference evidence="7 8" key="1">
    <citation type="submission" date="2013-02" db="EMBL/GenBank/DDBJ databases">
        <authorList>
            <person name="Fiebig A."/>
            <person name="Goeker M."/>
            <person name="Klenk H.-P.P."/>
        </authorList>
    </citation>
    <scope>NUCLEOTIDE SEQUENCE [LARGE SCALE GENOMIC DNA]</scope>
    <source>
        <strain evidence="7 8">DSM 19309</strain>
    </source>
</reference>
<dbReference type="Proteomes" id="UP000019666">
    <property type="component" value="Unassembled WGS sequence"/>
</dbReference>
<dbReference type="PANTHER" id="PTHR30231:SF41">
    <property type="entry name" value="DNA POLYMERASE III SUBUNIT EPSILON"/>
    <property type="match status" value="1"/>
</dbReference>
<evidence type="ECO:0000256" key="4">
    <source>
        <dbReference type="ARBA" id="ARBA00049244"/>
    </source>
</evidence>
<comment type="subunit">
    <text evidence="3">DNA polymerase III contains a core (composed of alpha, epsilon and theta chains) that associates with a tau subunit. This core dimerizes to form the POLIII' complex. PolIII' associates with the gamma complex (composed of gamma, delta, delta', psi and chi chains) and with the beta chain to form the complete DNA polymerase III complex.</text>
</comment>
<dbReference type="PANTHER" id="PTHR30231">
    <property type="entry name" value="DNA POLYMERASE III SUBUNIT EPSILON"/>
    <property type="match status" value="1"/>
</dbReference>
<dbReference type="Pfam" id="PF00929">
    <property type="entry name" value="RNase_T"/>
    <property type="match status" value="1"/>
</dbReference>
<dbReference type="FunFam" id="3.30.420.10:FF:000045">
    <property type="entry name" value="3'-5' exonuclease DinG"/>
    <property type="match status" value="1"/>
</dbReference>
<evidence type="ECO:0000256" key="3">
    <source>
        <dbReference type="ARBA" id="ARBA00026073"/>
    </source>
</evidence>
<evidence type="ECO:0000256" key="5">
    <source>
        <dbReference type="SAM" id="MobiDB-lite"/>
    </source>
</evidence>
<dbReference type="GO" id="GO:0008408">
    <property type="term" value="F:3'-5' exonuclease activity"/>
    <property type="evidence" value="ECO:0007669"/>
    <property type="project" value="TreeGrafter"/>
</dbReference>
<dbReference type="InterPro" id="IPR012337">
    <property type="entry name" value="RNaseH-like_sf"/>
</dbReference>
<dbReference type="SUPFAM" id="SSF53098">
    <property type="entry name" value="Ribonuclease H-like"/>
    <property type="match status" value="1"/>
</dbReference>
<dbReference type="GO" id="GO:0045004">
    <property type="term" value="P:DNA replication proofreading"/>
    <property type="evidence" value="ECO:0007669"/>
    <property type="project" value="TreeGrafter"/>
</dbReference>
<sequence length="297" mass="31806">MSEIRMPPRAIVFDTETTGFSPASGDRIVEIGAVELIEGRPSGREFHAYINPGRDVPWVAANVHGLTTAFLADKPAFREIAGDWLAFVGEPATPLWAHNASFDQRFLEAELVWAGHPPCPPINCSLNLAKAVLGPGKYSLATLAGRVGATFSGRGAHSALADARVLAGILHDLLWPAEAAKDRADGPGSASQAPSGTDHRLRPAGVVDLLPPGFIAISPAMDARIRHYAEADFAGPLPAKGKRWTPAEDQRLVVGFLHETRDLPDLVQEHGRSPTALLMRLERLGVVELGDLLRAAR</sequence>
<evidence type="ECO:0000256" key="2">
    <source>
        <dbReference type="ARBA" id="ARBA00025483"/>
    </source>
</evidence>
<protein>
    <recommendedName>
        <fullName evidence="1">DNA-directed DNA polymerase</fullName>
        <ecNumber evidence="1">2.7.7.7</ecNumber>
    </recommendedName>
</protein>
<dbReference type="HOGENOM" id="CLU_936527_0_0_5"/>
<dbReference type="AlphaFoldDB" id="A0A017HHU8"/>
<dbReference type="InterPro" id="IPR036397">
    <property type="entry name" value="RNaseH_sf"/>
</dbReference>
<comment type="catalytic activity">
    <reaction evidence="4">
        <text>DNA(n) + a 2'-deoxyribonucleoside 5'-triphosphate = DNA(n+1) + diphosphate</text>
        <dbReference type="Rhea" id="RHEA:22508"/>
        <dbReference type="Rhea" id="RHEA-COMP:17339"/>
        <dbReference type="Rhea" id="RHEA-COMP:17340"/>
        <dbReference type="ChEBI" id="CHEBI:33019"/>
        <dbReference type="ChEBI" id="CHEBI:61560"/>
        <dbReference type="ChEBI" id="CHEBI:173112"/>
        <dbReference type="EC" id="2.7.7.7"/>
    </reaction>
</comment>
<dbReference type="InterPro" id="IPR006054">
    <property type="entry name" value="DnaQ"/>
</dbReference>
<feature type="domain" description="Exonuclease" evidence="6">
    <location>
        <begin position="9"/>
        <end position="179"/>
    </location>
</feature>
<keyword evidence="7" id="KW-0548">Nucleotidyltransferase</keyword>
<dbReference type="PATRIC" id="fig|442562.3.peg.4334"/>
<dbReference type="SMART" id="SM00479">
    <property type="entry name" value="EXOIII"/>
    <property type="match status" value="1"/>
</dbReference>
<evidence type="ECO:0000313" key="7">
    <source>
        <dbReference type="EMBL" id="EYD74032.1"/>
    </source>
</evidence>
<name>A0A017HHU8_9RHOB</name>
<proteinExistence type="predicted"/>
<evidence type="ECO:0000256" key="1">
    <source>
        <dbReference type="ARBA" id="ARBA00012417"/>
    </source>
</evidence>
<dbReference type="Gene3D" id="3.30.420.10">
    <property type="entry name" value="Ribonuclease H-like superfamily/Ribonuclease H"/>
    <property type="match status" value="1"/>
</dbReference>
<dbReference type="STRING" id="442562.Rumeso_04403"/>
<dbReference type="GO" id="GO:0003677">
    <property type="term" value="F:DNA binding"/>
    <property type="evidence" value="ECO:0007669"/>
    <property type="project" value="InterPro"/>
</dbReference>
<dbReference type="GO" id="GO:0003887">
    <property type="term" value="F:DNA-directed DNA polymerase activity"/>
    <property type="evidence" value="ECO:0007669"/>
    <property type="project" value="UniProtKB-EC"/>
</dbReference>
<comment type="caution">
    <text evidence="7">The sequence shown here is derived from an EMBL/GenBank/DDBJ whole genome shotgun (WGS) entry which is preliminary data.</text>
</comment>
<organism evidence="7 8">
    <name type="scientific">Rubellimicrobium mesophilum DSM 19309</name>
    <dbReference type="NCBI Taxonomy" id="442562"/>
    <lineage>
        <taxon>Bacteria</taxon>
        <taxon>Pseudomonadati</taxon>
        <taxon>Pseudomonadota</taxon>
        <taxon>Alphaproteobacteria</taxon>
        <taxon>Rhodobacterales</taxon>
        <taxon>Roseobacteraceae</taxon>
        <taxon>Rubellimicrobium</taxon>
    </lineage>
</organism>
<dbReference type="EC" id="2.7.7.7" evidence="1"/>